<accession>A0A840FYI9</accession>
<protein>
    <submittedName>
        <fullName evidence="1">Uncharacterized protein</fullName>
    </submittedName>
</protein>
<keyword evidence="2" id="KW-1185">Reference proteome</keyword>
<dbReference type="RefSeq" id="WP_265589149.1">
    <property type="nucleotide sequence ID" value="NZ_JACIGE010000004.1"/>
</dbReference>
<dbReference type="Proteomes" id="UP000587070">
    <property type="component" value="Unassembled WGS sequence"/>
</dbReference>
<organism evidence="1 2">
    <name type="scientific">Rhodocyclus tenuis</name>
    <name type="common">Rhodospirillum tenue</name>
    <dbReference type="NCBI Taxonomy" id="1066"/>
    <lineage>
        <taxon>Bacteria</taxon>
        <taxon>Pseudomonadati</taxon>
        <taxon>Pseudomonadota</taxon>
        <taxon>Betaproteobacteria</taxon>
        <taxon>Rhodocyclales</taxon>
        <taxon>Rhodocyclaceae</taxon>
        <taxon>Rhodocyclus</taxon>
    </lineage>
</organism>
<sequence>MTHCRKLVRPNILMDDDGGWLAEKAVQRELNGAGAATKSVQAAL</sequence>
<comment type="caution">
    <text evidence="1">The sequence shown here is derived from an EMBL/GenBank/DDBJ whole genome shotgun (WGS) entry which is preliminary data.</text>
</comment>
<reference evidence="1 2" key="1">
    <citation type="submission" date="2020-08" db="EMBL/GenBank/DDBJ databases">
        <title>Genome sequencing of Purple Non-Sulfur Bacteria from various extreme environments.</title>
        <authorList>
            <person name="Mayer M."/>
        </authorList>
    </citation>
    <scope>NUCLEOTIDE SEQUENCE [LARGE SCALE GENOMIC DNA]</scope>
    <source>
        <strain evidence="1 2">2761</strain>
    </source>
</reference>
<dbReference type="AlphaFoldDB" id="A0A840FYI9"/>
<gene>
    <name evidence="1" type="ORF">GGD90_001553</name>
</gene>
<proteinExistence type="predicted"/>
<evidence type="ECO:0000313" key="1">
    <source>
        <dbReference type="EMBL" id="MBB4247187.1"/>
    </source>
</evidence>
<evidence type="ECO:0000313" key="2">
    <source>
        <dbReference type="Proteomes" id="UP000587070"/>
    </source>
</evidence>
<name>A0A840FYI9_RHOTE</name>
<dbReference type="EMBL" id="JACIGE010000004">
    <property type="protein sequence ID" value="MBB4247187.1"/>
    <property type="molecule type" value="Genomic_DNA"/>
</dbReference>